<dbReference type="GO" id="GO:0005829">
    <property type="term" value="C:cytosol"/>
    <property type="evidence" value="ECO:0007669"/>
    <property type="project" value="TreeGrafter"/>
</dbReference>
<dbReference type="PANTHER" id="PTHR23132:SF23">
    <property type="entry name" value="D-ALANINE--D-ALANINE LIGASE B"/>
    <property type="match status" value="1"/>
</dbReference>
<evidence type="ECO:0000256" key="18">
    <source>
        <dbReference type="PIRSR" id="PIRSR039102-1"/>
    </source>
</evidence>
<feature type="domain" description="ATP-grasp" evidence="21">
    <location>
        <begin position="126"/>
        <end position="326"/>
    </location>
</feature>
<sequence length="337" mass="36241">MSKQEELLIQWGDRVKACLANLDIKSLGRVGVLLGGRSGEREISLMSGNGVLQALLSKGVDAHGFDPGLRNPTELATEKFDRIFISLHGRFGEDGTIQGLLELLELPYTGSGVLASALAIDKIAAKQIWISNGLSTPEYEELTAKSDWNAVVKHLGLPLIVKPAHEGSSLGLTKVKSVEELPAAYQLAAGLDKKVIAETCIVGDELTCPLVGQGNSAEALPVIKIIPPQANYDFHNKYFSDETQYLCPTGLKTEVNAAVQDLALAAYQTLGCRTWGRADVMLDKKTGKPYLLEMNTSPGMTSHSLVPMAAKAAGVEYADLVLWLLSQTLLQKEGART</sequence>
<dbReference type="GO" id="GO:0046872">
    <property type="term" value="F:metal ion binding"/>
    <property type="evidence" value="ECO:0007669"/>
    <property type="project" value="UniProtKB-KW"/>
</dbReference>
<dbReference type="GO" id="GO:0005524">
    <property type="term" value="F:ATP binding"/>
    <property type="evidence" value="ECO:0007669"/>
    <property type="project" value="UniProtKB-UniRule"/>
</dbReference>
<name>A0AAC9NHL1_9BURK</name>
<comment type="function">
    <text evidence="2 17">Cell wall formation.</text>
</comment>
<dbReference type="GO" id="GO:0008360">
    <property type="term" value="P:regulation of cell shape"/>
    <property type="evidence" value="ECO:0007669"/>
    <property type="project" value="UniProtKB-KW"/>
</dbReference>
<dbReference type="Pfam" id="PF01820">
    <property type="entry name" value="Dala_Dala_lig_N"/>
    <property type="match status" value="1"/>
</dbReference>
<feature type="binding site" evidence="19">
    <location>
        <position position="293"/>
    </location>
    <ligand>
        <name>Mg(2+)</name>
        <dbReference type="ChEBI" id="CHEBI:18420"/>
        <label>2</label>
    </ligand>
</feature>
<comment type="cofactor">
    <cofactor evidence="1">
        <name>Mn(2+)</name>
        <dbReference type="ChEBI" id="CHEBI:29035"/>
    </cofactor>
</comment>
<dbReference type="PROSITE" id="PS50975">
    <property type="entry name" value="ATP_GRASP"/>
    <property type="match status" value="1"/>
</dbReference>
<evidence type="ECO:0000256" key="9">
    <source>
        <dbReference type="ARBA" id="ARBA00022741"/>
    </source>
</evidence>
<comment type="pathway">
    <text evidence="17">Cell wall biogenesis; peptidoglycan biosynthesis.</text>
</comment>
<dbReference type="GO" id="GO:0008716">
    <property type="term" value="F:D-alanine-D-alanine ligase activity"/>
    <property type="evidence" value="ECO:0007669"/>
    <property type="project" value="UniProtKB-UniRule"/>
</dbReference>
<evidence type="ECO:0000256" key="2">
    <source>
        <dbReference type="ARBA" id="ARBA00003921"/>
    </source>
</evidence>
<keyword evidence="10 20" id="KW-0067">ATP-binding</keyword>
<feature type="binding site" evidence="19">
    <location>
        <position position="293"/>
    </location>
    <ligand>
        <name>Mg(2+)</name>
        <dbReference type="ChEBI" id="CHEBI:18420"/>
        <label>1</label>
    </ligand>
</feature>
<evidence type="ECO:0000256" key="7">
    <source>
        <dbReference type="ARBA" id="ARBA00022598"/>
    </source>
</evidence>
<keyword evidence="11 19" id="KW-0460">Magnesium</keyword>
<evidence type="ECO:0000256" key="12">
    <source>
        <dbReference type="ARBA" id="ARBA00022960"/>
    </source>
</evidence>
<keyword evidence="6 17" id="KW-0963">Cytoplasm</keyword>
<evidence type="ECO:0000256" key="17">
    <source>
        <dbReference type="HAMAP-Rule" id="MF_00047"/>
    </source>
</evidence>
<comment type="similarity">
    <text evidence="4 17">Belongs to the D-alanine--D-alanine ligase family.</text>
</comment>
<comment type="subcellular location">
    <subcellularLocation>
        <location evidence="3 17">Cytoplasm</location>
    </subcellularLocation>
</comment>
<evidence type="ECO:0000256" key="10">
    <source>
        <dbReference type="ARBA" id="ARBA00022840"/>
    </source>
</evidence>
<dbReference type="PROSITE" id="PS00843">
    <property type="entry name" value="DALA_DALA_LIGASE_1"/>
    <property type="match status" value="1"/>
</dbReference>
<dbReference type="NCBIfam" id="NF002378">
    <property type="entry name" value="PRK01372.1"/>
    <property type="match status" value="1"/>
</dbReference>
<evidence type="ECO:0000256" key="16">
    <source>
        <dbReference type="ARBA" id="ARBA00047614"/>
    </source>
</evidence>
<dbReference type="GO" id="GO:0071555">
    <property type="term" value="P:cell wall organization"/>
    <property type="evidence" value="ECO:0007669"/>
    <property type="project" value="UniProtKB-KW"/>
</dbReference>
<evidence type="ECO:0000256" key="15">
    <source>
        <dbReference type="ARBA" id="ARBA00023316"/>
    </source>
</evidence>
<proteinExistence type="inferred from homology"/>
<evidence type="ECO:0000256" key="19">
    <source>
        <dbReference type="PIRSR" id="PIRSR039102-3"/>
    </source>
</evidence>
<evidence type="ECO:0000256" key="5">
    <source>
        <dbReference type="ARBA" id="ARBA00012216"/>
    </source>
</evidence>
<dbReference type="Gene3D" id="3.40.50.20">
    <property type="match status" value="1"/>
</dbReference>
<keyword evidence="9 20" id="KW-0547">Nucleotide-binding</keyword>
<dbReference type="Proteomes" id="UP000182060">
    <property type="component" value="Chromosome"/>
</dbReference>
<keyword evidence="13 17" id="KW-0573">Peptidoglycan synthesis</keyword>
<feature type="active site" evidence="18">
    <location>
        <position position="168"/>
    </location>
</feature>
<reference evidence="22" key="1">
    <citation type="journal article" date="2017" name="Appl. Environ. Microbiol.">
        <title>Microdiversification of a pelagic Polynucleobacter species is mainly driven by acquisition of genomic islands from a partially interspecific gene pool.</title>
        <authorList>
            <person name="Hoetzinger M."/>
            <person name="Hahn M.W."/>
            <person name="Jezberova J."/>
            <person name="Schmidt J."/>
            <person name="Koll U."/>
        </authorList>
    </citation>
    <scope>NUCLEOTIDE SEQUENCE</scope>
    <source>
        <strain evidence="22">MWH-RechtKol4</strain>
    </source>
</reference>
<evidence type="ECO:0000256" key="4">
    <source>
        <dbReference type="ARBA" id="ARBA00010871"/>
    </source>
</evidence>
<dbReference type="InterPro" id="IPR005905">
    <property type="entry name" value="D_ala_D_ala"/>
</dbReference>
<dbReference type="NCBIfam" id="TIGR01205">
    <property type="entry name" value="D_ala_D_alaTIGR"/>
    <property type="match status" value="1"/>
</dbReference>
<dbReference type="Gene3D" id="3.30.1490.20">
    <property type="entry name" value="ATP-grasp fold, A domain"/>
    <property type="match status" value="1"/>
</dbReference>
<evidence type="ECO:0000313" key="23">
    <source>
        <dbReference type="Proteomes" id="UP000182060"/>
    </source>
</evidence>
<dbReference type="EMBL" id="CP015017">
    <property type="protein sequence ID" value="APC00313.1"/>
    <property type="molecule type" value="Genomic_DNA"/>
</dbReference>
<dbReference type="InterPro" id="IPR011095">
    <property type="entry name" value="Dala_Dala_lig_C"/>
</dbReference>
<evidence type="ECO:0000256" key="20">
    <source>
        <dbReference type="PROSITE-ProRule" id="PRU00409"/>
    </source>
</evidence>
<dbReference type="InterPro" id="IPR011761">
    <property type="entry name" value="ATP-grasp"/>
</dbReference>
<dbReference type="FunFam" id="3.30.470.20:FF:000008">
    <property type="entry name" value="D-alanine--D-alanine ligase"/>
    <property type="match status" value="1"/>
</dbReference>
<dbReference type="PANTHER" id="PTHR23132">
    <property type="entry name" value="D-ALANINE--D-ALANINE LIGASE"/>
    <property type="match status" value="1"/>
</dbReference>
<dbReference type="InterPro" id="IPR013815">
    <property type="entry name" value="ATP_grasp_subdomain_1"/>
</dbReference>
<dbReference type="SUPFAM" id="SSF52440">
    <property type="entry name" value="PreATP-grasp domain"/>
    <property type="match status" value="1"/>
</dbReference>
<dbReference type="HAMAP" id="MF_00047">
    <property type="entry name" value="Dala_Dala_lig"/>
    <property type="match status" value="1"/>
</dbReference>
<dbReference type="InterPro" id="IPR016185">
    <property type="entry name" value="PreATP-grasp_dom_sf"/>
</dbReference>
<dbReference type="PIRSF" id="PIRSF039102">
    <property type="entry name" value="Ddl/VanB"/>
    <property type="match status" value="1"/>
</dbReference>
<dbReference type="RefSeq" id="WP_071538567.1">
    <property type="nucleotide sequence ID" value="NZ_CP015016.1"/>
</dbReference>
<organism evidence="22 23">
    <name type="scientific">Polynucleobacter asymbioticus</name>
    <dbReference type="NCBI Taxonomy" id="576611"/>
    <lineage>
        <taxon>Bacteria</taxon>
        <taxon>Pseudomonadati</taxon>
        <taxon>Pseudomonadota</taxon>
        <taxon>Betaproteobacteria</taxon>
        <taxon>Burkholderiales</taxon>
        <taxon>Burkholderiaceae</taxon>
        <taxon>Polynucleobacter</taxon>
    </lineage>
</organism>
<keyword evidence="15 17" id="KW-0961">Cell wall biogenesis/degradation</keyword>
<dbReference type="Pfam" id="PF07478">
    <property type="entry name" value="Dala_Dala_lig_C"/>
    <property type="match status" value="1"/>
</dbReference>
<evidence type="ECO:0000259" key="21">
    <source>
        <dbReference type="PROSITE" id="PS50975"/>
    </source>
</evidence>
<protein>
    <recommendedName>
        <fullName evidence="5 17">D-alanine--D-alanine ligase</fullName>
        <ecNumber evidence="5 17">6.3.2.4</ecNumber>
    </recommendedName>
    <alternativeName>
        <fullName evidence="17">D-Ala-D-Ala ligase</fullName>
    </alternativeName>
    <alternativeName>
        <fullName evidence="17">D-alanylalanine synthetase</fullName>
    </alternativeName>
</protein>
<dbReference type="Gene3D" id="3.30.470.20">
    <property type="entry name" value="ATP-grasp fold, B domain"/>
    <property type="match status" value="1"/>
</dbReference>
<evidence type="ECO:0000313" key="22">
    <source>
        <dbReference type="EMBL" id="APC00313.1"/>
    </source>
</evidence>
<dbReference type="EC" id="6.3.2.4" evidence="5 17"/>
<dbReference type="AlphaFoldDB" id="A0AAC9NHL1"/>
<dbReference type="SUPFAM" id="SSF56059">
    <property type="entry name" value="Glutathione synthetase ATP-binding domain-like"/>
    <property type="match status" value="1"/>
</dbReference>
<feature type="active site" evidence="18">
    <location>
        <position position="304"/>
    </location>
</feature>
<keyword evidence="14 19" id="KW-0464">Manganese</keyword>
<dbReference type="GO" id="GO:0009252">
    <property type="term" value="P:peptidoglycan biosynthetic process"/>
    <property type="evidence" value="ECO:0007669"/>
    <property type="project" value="UniProtKB-UniRule"/>
</dbReference>
<feature type="binding site" evidence="19">
    <location>
        <position position="279"/>
    </location>
    <ligand>
        <name>Mg(2+)</name>
        <dbReference type="ChEBI" id="CHEBI:18420"/>
        <label>1</label>
    </ligand>
</feature>
<evidence type="ECO:0000256" key="3">
    <source>
        <dbReference type="ARBA" id="ARBA00004496"/>
    </source>
</evidence>
<dbReference type="InterPro" id="IPR011127">
    <property type="entry name" value="Dala_Dala_lig_N"/>
</dbReference>
<evidence type="ECO:0000256" key="11">
    <source>
        <dbReference type="ARBA" id="ARBA00022842"/>
    </source>
</evidence>
<dbReference type="InterPro" id="IPR000291">
    <property type="entry name" value="D-Ala_lig_Van_CS"/>
</dbReference>
<keyword evidence="7 17" id="KW-0436">Ligase</keyword>
<feature type="binding site" evidence="19">
    <location>
        <position position="295"/>
    </location>
    <ligand>
        <name>Mg(2+)</name>
        <dbReference type="ChEBI" id="CHEBI:18420"/>
        <label>2</label>
    </ligand>
</feature>
<accession>A0AAC9NHL1</accession>
<keyword evidence="12 17" id="KW-0133">Cell shape</keyword>
<keyword evidence="8 19" id="KW-0479">Metal-binding</keyword>
<gene>
    <name evidence="17" type="primary">ddl</name>
    <name evidence="22" type="ORF">AOC25_01080</name>
</gene>
<evidence type="ECO:0000256" key="1">
    <source>
        <dbReference type="ARBA" id="ARBA00001936"/>
    </source>
</evidence>
<comment type="cofactor">
    <cofactor evidence="19">
        <name>Mg(2+)</name>
        <dbReference type="ChEBI" id="CHEBI:18420"/>
    </cofactor>
    <cofactor evidence="19">
        <name>Mn(2+)</name>
        <dbReference type="ChEBI" id="CHEBI:29035"/>
    </cofactor>
    <text evidence="19">Binds 2 magnesium or manganese ions per subunit.</text>
</comment>
<evidence type="ECO:0000256" key="14">
    <source>
        <dbReference type="ARBA" id="ARBA00023211"/>
    </source>
</evidence>
<evidence type="ECO:0000256" key="6">
    <source>
        <dbReference type="ARBA" id="ARBA00022490"/>
    </source>
</evidence>
<comment type="catalytic activity">
    <reaction evidence="16 17">
        <text>2 D-alanine + ATP = D-alanyl-D-alanine + ADP + phosphate + H(+)</text>
        <dbReference type="Rhea" id="RHEA:11224"/>
        <dbReference type="ChEBI" id="CHEBI:15378"/>
        <dbReference type="ChEBI" id="CHEBI:30616"/>
        <dbReference type="ChEBI" id="CHEBI:43474"/>
        <dbReference type="ChEBI" id="CHEBI:57416"/>
        <dbReference type="ChEBI" id="CHEBI:57822"/>
        <dbReference type="ChEBI" id="CHEBI:456216"/>
        <dbReference type="EC" id="6.3.2.4"/>
    </reaction>
</comment>
<feature type="active site" evidence="18">
    <location>
        <position position="40"/>
    </location>
</feature>
<evidence type="ECO:0000256" key="13">
    <source>
        <dbReference type="ARBA" id="ARBA00022984"/>
    </source>
</evidence>
<evidence type="ECO:0000256" key="8">
    <source>
        <dbReference type="ARBA" id="ARBA00022723"/>
    </source>
</evidence>